<dbReference type="GO" id="GO:0006355">
    <property type="term" value="P:regulation of DNA-templated transcription"/>
    <property type="evidence" value="ECO:0007669"/>
    <property type="project" value="InterPro"/>
</dbReference>
<evidence type="ECO:0000313" key="4">
    <source>
        <dbReference type="Proteomes" id="UP001150001"/>
    </source>
</evidence>
<dbReference type="InterPro" id="IPR020518">
    <property type="entry name" value="Tscrpt_reg_PrtN"/>
</dbReference>
<proteinExistence type="predicted"/>
<reference evidence="2 3" key="1">
    <citation type="submission" date="2016-03" db="EMBL/GenBank/DDBJ databases">
        <title>Draft genome sequence of the Vibrio tubiashii subs. europaeus.</title>
        <authorList>
            <person name="Spinard E."/>
            <person name="Dubert J."/>
            <person name="Nelson D.R."/>
            <person name="Barja J.L."/>
        </authorList>
    </citation>
    <scope>NUCLEOTIDE SEQUENCE [LARGE SCALE GENOMIC DNA]</scope>
    <source>
        <strain evidence="3">PP-638</strain>
        <strain evidence="2">PP2-638</strain>
    </source>
</reference>
<accession>A0A178J9W4</accession>
<dbReference type="EMBL" id="LUAX01000004">
    <property type="protein sequence ID" value="OAM99024.1"/>
    <property type="molecule type" value="Genomic_DNA"/>
</dbReference>
<gene>
    <name evidence="2" type="ORF">AZ468_13650</name>
    <name evidence="1" type="ORF">OPW20_24685</name>
</gene>
<keyword evidence="4" id="KW-1185">Reference proteome</keyword>
<dbReference type="AlphaFoldDB" id="A0A178J9W4"/>
<name>A0A178J9W4_9VIBR</name>
<dbReference type="GeneID" id="78076756"/>
<reference evidence="1" key="2">
    <citation type="submission" date="2022-11" db="EMBL/GenBank/DDBJ databases">
        <title>Role of the vibriolysin VemA secreted by the emergent pathogen Vibrio europaeus in the colonization of Manila clam mucus.</title>
        <authorList>
            <person name="Martinez C."/>
            <person name="Rodriguez S."/>
            <person name="Vences A."/>
            <person name="Barja J.L."/>
            <person name="Toranzo A.E."/>
            <person name="Dubert J."/>
        </authorList>
    </citation>
    <scope>NUCLEOTIDE SEQUENCE</scope>
    <source>
        <strain evidence="1">3454</strain>
    </source>
</reference>
<comment type="caution">
    <text evidence="2">The sequence shown here is derived from an EMBL/GenBank/DDBJ whole genome shotgun (WGS) entry which is preliminary data.</text>
</comment>
<dbReference type="Proteomes" id="UP000094761">
    <property type="component" value="Unassembled WGS sequence"/>
</dbReference>
<dbReference type="Proteomes" id="UP001150001">
    <property type="component" value="Unassembled WGS sequence"/>
</dbReference>
<dbReference type="OrthoDB" id="982642at2"/>
<dbReference type="EMBL" id="JAPFIT010000032">
    <property type="protein sequence ID" value="MDC5743264.1"/>
    <property type="molecule type" value="Genomic_DNA"/>
</dbReference>
<organism evidence="2 3">
    <name type="scientific">Vibrio europaeus</name>
    <dbReference type="NCBI Taxonomy" id="300876"/>
    <lineage>
        <taxon>Bacteria</taxon>
        <taxon>Pseudomonadati</taxon>
        <taxon>Pseudomonadota</taxon>
        <taxon>Gammaproteobacteria</taxon>
        <taxon>Vibrionales</taxon>
        <taxon>Vibrionaceae</taxon>
        <taxon>Vibrio</taxon>
        <taxon>Vibrio oreintalis group</taxon>
    </lineage>
</organism>
<protein>
    <submittedName>
        <fullName evidence="1">Pyocin activator PrtN family protein</fullName>
    </submittedName>
    <submittedName>
        <fullName evidence="2">Pyocin activator protein PrtN</fullName>
    </submittedName>
</protein>
<evidence type="ECO:0000313" key="3">
    <source>
        <dbReference type="Proteomes" id="UP000094761"/>
    </source>
</evidence>
<evidence type="ECO:0000313" key="1">
    <source>
        <dbReference type="EMBL" id="MDC5743264.1"/>
    </source>
</evidence>
<dbReference type="Pfam" id="PF11112">
    <property type="entry name" value="PyocinActivator"/>
    <property type="match status" value="1"/>
</dbReference>
<dbReference type="RefSeq" id="WP_069667857.1">
    <property type="nucleotide sequence ID" value="NZ_JAPFIM010000012.1"/>
</dbReference>
<evidence type="ECO:0000313" key="2">
    <source>
        <dbReference type="EMBL" id="OAM99024.1"/>
    </source>
</evidence>
<sequence>MNVSFALLALHGPTVQLNDICDKYLGITPKTASQRAKAADLPFPVFKLRDSERAPYMVETSELATFLESQMKAAKDEWLMVHGRA</sequence>